<evidence type="ECO:0000256" key="1">
    <source>
        <dbReference type="SAM" id="MobiDB-lite"/>
    </source>
</evidence>
<gene>
    <name evidence="2" type="ORF">DFR34_13313</name>
</gene>
<feature type="compositionally biased region" description="Acidic residues" evidence="1">
    <location>
        <begin position="82"/>
        <end position="94"/>
    </location>
</feature>
<proteinExistence type="predicted"/>
<dbReference type="Proteomes" id="UP000247555">
    <property type="component" value="Unassembled WGS sequence"/>
</dbReference>
<feature type="region of interest" description="Disordered" evidence="1">
    <location>
        <begin position="68"/>
        <end position="94"/>
    </location>
</feature>
<sequence>MSSIPASSFVPAASTLANTDFPRSLSASLTSAPTVAVSSQAVQALASSQQQESSGDALKAARLRQELRDVQREEKDIMRELDELEDDDGTSVYA</sequence>
<dbReference type="EMBL" id="QJKI01000033">
    <property type="protein sequence ID" value="PXX74112.1"/>
    <property type="molecule type" value="Genomic_DNA"/>
</dbReference>
<reference evidence="2 3" key="1">
    <citation type="submission" date="2018-05" db="EMBL/GenBank/DDBJ databases">
        <title>Genomic Encyclopedia of Type Strains, Phase IV (KMG-IV): sequencing the most valuable type-strain genomes for metagenomic binning, comparative biology and taxonomic classification.</title>
        <authorList>
            <person name="Goeker M."/>
        </authorList>
    </citation>
    <scope>NUCLEOTIDE SEQUENCE [LARGE SCALE GENOMIC DNA]</scope>
    <source>
        <strain evidence="2 3">DSM 29661</strain>
    </source>
</reference>
<accession>A0A318KGW7</accession>
<keyword evidence="3" id="KW-1185">Reference proteome</keyword>
<feature type="compositionally biased region" description="Basic and acidic residues" evidence="1">
    <location>
        <begin position="68"/>
        <end position="81"/>
    </location>
</feature>
<name>A0A318KGW7_9NEIS</name>
<dbReference type="AlphaFoldDB" id="A0A318KGW7"/>
<organism evidence="2 3">
    <name type="scientific">Rivihabitans pingtungensis</name>
    <dbReference type="NCBI Taxonomy" id="1054498"/>
    <lineage>
        <taxon>Bacteria</taxon>
        <taxon>Pseudomonadati</taxon>
        <taxon>Pseudomonadota</taxon>
        <taxon>Betaproteobacteria</taxon>
        <taxon>Neisseriales</taxon>
        <taxon>Aquaspirillaceae</taxon>
        <taxon>Rivihabitans</taxon>
    </lineage>
</organism>
<evidence type="ECO:0000313" key="3">
    <source>
        <dbReference type="Proteomes" id="UP000247555"/>
    </source>
</evidence>
<dbReference type="RefSeq" id="WP_146215181.1">
    <property type="nucleotide sequence ID" value="NZ_QJKI01000033.1"/>
</dbReference>
<comment type="caution">
    <text evidence="2">The sequence shown here is derived from an EMBL/GenBank/DDBJ whole genome shotgun (WGS) entry which is preliminary data.</text>
</comment>
<evidence type="ECO:0000313" key="2">
    <source>
        <dbReference type="EMBL" id="PXX74112.1"/>
    </source>
</evidence>
<protein>
    <submittedName>
        <fullName evidence="2">Uncharacterized protein</fullName>
    </submittedName>
</protein>